<dbReference type="RefSeq" id="WP_344725030.1">
    <property type="nucleotide sequence ID" value="NZ_BAAAUS010000028.1"/>
</dbReference>
<comment type="similarity">
    <text evidence="1 2">Belongs to the enoyl-CoA hydratase/isomerase family.</text>
</comment>
<sequence>MTNPSTTGVPTTDAPTVLTREHDGVFVITINRPQVRNAIDGATARALAEAFDQLDAHDGLTVGVLTGAGGVFSAGMDLKAYAAGDTPVIPGQGFAGLTRARPRTPLIAAVEGWAIGGGTEMALACDLIVAAQGATFGLFEVSHGLVPPEGGIVRLPERIPRNIAMELLLTGDPLPAERAEKLGLVNHLTAPGEALQHAVELAIRIARNAPLAVAAIKRGVNERTAFDDHGAFSQQDRIVAPVLTSRDAQEGARAFAEKRAPQWQGR</sequence>
<gene>
    <name evidence="3" type="ORF">ACFSJD_36120</name>
</gene>
<dbReference type="SUPFAM" id="SSF52096">
    <property type="entry name" value="ClpP/crotonase"/>
    <property type="match status" value="1"/>
</dbReference>
<dbReference type="Pfam" id="PF00378">
    <property type="entry name" value="ECH_1"/>
    <property type="match status" value="1"/>
</dbReference>
<evidence type="ECO:0000313" key="3">
    <source>
        <dbReference type="EMBL" id="MFD1522961.1"/>
    </source>
</evidence>
<dbReference type="NCBIfam" id="NF006100">
    <property type="entry name" value="PRK08252.1"/>
    <property type="match status" value="1"/>
</dbReference>
<dbReference type="EMBL" id="JBHUCO010000054">
    <property type="protein sequence ID" value="MFD1522961.1"/>
    <property type="molecule type" value="Genomic_DNA"/>
</dbReference>
<dbReference type="InterPro" id="IPR018376">
    <property type="entry name" value="Enoyl-CoA_hyd/isom_CS"/>
</dbReference>
<reference evidence="4" key="1">
    <citation type="journal article" date="2019" name="Int. J. Syst. Evol. Microbiol.">
        <title>The Global Catalogue of Microorganisms (GCM) 10K type strain sequencing project: providing services to taxonomists for standard genome sequencing and annotation.</title>
        <authorList>
            <consortium name="The Broad Institute Genomics Platform"/>
            <consortium name="The Broad Institute Genome Sequencing Center for Infectious Disease"/>
            <person name="Wu L."/>
            <person name="Ma J."/>
        </authorList>
    </citation>
    <scope>NUCLEOTIDE SEQUENCE [LARGE SCALE GENOMIC DNA]</scope>
    <source>
        <strain evidence="4">CCM 7043</strain>
    </source>
</reference>
<organism evidence="3 4">
    <name type="scientific">Pseudonocardia yunnanensis</name>
    <dbReference type="NCBI Taxonomy" id="58107"/>
    <lineage>
        <taxon>Bacteria</taxon>
        <taxon>Bacillati</taxon>
        <taxon>Actinomycetota</taxon>
        <taxon>Actinomycetes</taxon>
        <taxon>Pseudonocardiales</taxon>
        <taxon>Pseudonocardiaceae</taxon>
        <taxon>Pseudonocardia</taxon>
    </lineage>
</organism>
<evidence type="ECO:0000313" key="4">
    <source>
        <dbReference type="Proteomes" id="UP001597114"/>
    </source>
</evidence>
<evidence type="ECO:0000256" key="2">
    <source>
        <dbReference type="RuleBase" id="RU003707"/>
    </source>
</evidence>
<dbReference type="InterPro" id="IPR029045">
    <property type="entry name" value="ClpP/crotonase-like_dom_sf"/>
</dbReference>
<dbReference type="CDD" id="cd06558">
    <property type="entry name" value="crotonase-like"/>
    <property type="match status" value="1"/>
</dbReference>
<keyword evidence="4" id="KW-1185">Reference proteome</keyword>
<accession>A0ABW4F5P1</accession>
<dbReference type="InterPro" id="IPR001753">
    <property type="entry name" value="Enoyl-CoA_hydra/iso"/>
</dbReference>
<name>A0ABW4F5P1_9PSEU</name>
<dbReference type="PANTHER" id="PTHR43802">
    <property type="entry name" value="ENOYL-COA HYDRATASE"/>
    <property type="match status" value="1"/>
</dbReference>
<proteinExistence type="inferred from homology"/>
<dbReference type="Proteomes" id="UP001597114">
    <property type="component" value="Unassembled WGS sequence"/>
</dbReference>
<dbReference type="PANTHER" id="PTHR43802:SF1">
    <property type="entry name" value="IP11341P-RELATED"/>
    <property type="match status" value="1"/>
</dbReference>
<dbReference type="InterPro" id="IPR014748">
    <property type="entry name" value="Enoyl-CoA_hydra_C"/>
</dbReference>
<dbReference type="PROSITE" id="PS00166">
    <property type="entry name" value="ENOYL_COA_HYDRATASE"/>
    <property type="match status" value="1"/>
</dbReference>
<comment type="caution">
    <text evidence="3">The sequence shown here is derived from an EMBL/GenBank/DDBJ whole genome shotgun (WGS) entry which is preliminary data.</text>
</comment>
<protein>
    <submittedName>
        <fullName evidence="3">Crotonase/enoyl-CoA hydratase family protein</fullName>
    </submittedName>
</protein>
<evidence type="ECO:0000256" key="1">
    <source>
        <dbReference type="ARBA" id="ARBA00005254"/>
    </source>
</evidence>
<dbReference type="Gene3D" id="1.10.12.10">
    <property type="entry name" value="Lyase 2-enoyl-coa Hydratase, Chain A, domain 2"/>
    <property type="match status" value="1"/>
</dbReference>
<dbReference type="Gene3D" id="3.90.226.10">
    <property type="entry name" value="2-enoyl-CoA Hydratase, Chain A, domain 1"/>
    <property type="match status" value="1"/>
</dbReference>